<dbReference type="EMBL" id="JARAKF010000001">
    <property type="protein sequence ID" value="MDU8992012.1"/>
    <property type="molecule type" value="Genomic_DNA"/>
</dbReference>
<dbReference type="RefSeq" id="WP_143610318.1">
    <property type="nucleotide sequence ID" value="NZ_CP107955.1"/>
</dbReference>
<accession>A0ABU3UDL1</accession>
<organism evidence="2 3">
    <name type="scientific">Streptomyces mirabilis</name>
    <dbReference type="NCBI Taxonomy" id="68239"/>
    <lineage>
        <taxon>Bacteria</taxon>
        <taxon>Bacillati</taxon>
        <taxon>Actinomycetota</taxon>
        <taxon>Actinomycetes</taxon>
        <taxon>Kitasatosporales</taxon>
        <taxon>Streptomycetaceae</taxon>
        <taxon>Streptomyces</taxon>
    </lineage>
</organism>
<protein>
    <recommendedName>
        <fullName evidence="4">ATP dependent DNA ligase domain-containing protein</fullName>
    </recommendedName>
</protein>
<feature type="region of interest" description="Disordered" evidence="1">
    <location>
        <begin position="71"/>
        <end position="101"/>
    </location>
</feature>
<evidence type="ECO:0000313" key="3">
    <source>
        <dbReference type="Proteomes" id="UP001257627"/>
    </source>
</evidence>
<comment type="caution">
    <text evidence="2">The sequence shown here is derived from an EMBL/GenBank/DDBJ whole genome shotgun (WGS) entry which is preliminary data.</text>
</comment>
<dbReference type="Proteomes" id="UP001257627">
    <property type="component" value="Unassembled WGS sequence"/>
</dbReference>
<evidence type="ECO:0000256" key="1">
    <source>
        <dbReference type="SAM" id="MobiDB-lite"/>
    </source>
</evidence>
<sequence>MFAAHQMSAPWALCSSITQEETAREWLTWASAGMEGVVFKQLNDTYRPSVWGWQKYKVREASEAIVGAVTGHSPHAVARQARHRWSPSVRRPHHHPRPGNG</sequence>
<evidence type="ECO:0000313" key="2">
    <source>
        <dbReference type="EMBL" id="MDU8992012.1"/>
    </source>
</evidence>
<gene>
    <name evidence="2" type="ORF">PU648_06445</name>
</gene>
<keyword evidence="3" id="KW-1185">Reference proteome</keyword>
<name>A0ABU3UDL1_9ACTN</name>
<feature type="compositionally biased region" description="Basic residues" evidence="1">
    <location>
        <begin position="80"/>
        <end position="101"/>
    </location>
</feature>
<proteinExistence type="predicted"/>
<dbReference type="SUPFAM" id="SSF56091">
    <property type="entry name" value="DNA ligase/mRNA capping enzyme, catalytic domain"/>
    <property type="match status" value="1"/>
</dbReference>
<reference evidence="2 3" key="1">
    <citation type="submission" date="2023-02" db="EMBL/GenBank/DDBJ databases">
        <authorList>
            <person name="Maleckis M."/>
        </authorList>
    </citation>
    <scope>NUCLEOTIDE SEQUENCE [LARGE SCALE GENOMIC DNA]</scope>
    <source>
        <strain evidence="2 3">P8-A2</strain>
    </source>
</reference>
<evidence type="ECO:0008006" key="4">
    <source>
        <dbReference type="Google" id="ProtNLM"/>
    </source>
</evidence>